<evidence type="ECO:0000313" key="8">
    <source>
        <dbReference type="EMBL" id="ELY29153.1"/>
    </source>
</evidence>
<name>D3SUP0_NATMM</name>
<feature type="region of interest" description="Disordered" evidence="5">
    <location>
        <begin position="289"/>
        <end position="310"/>
    </location>
</feature>
<dbReference type="SUPFAM" id="SSF82171">
    <property type="entry name" value="DPP6 N-terminal domain-like"/>
    <property type="match status" value="1"/>
</dbReference>
<feature type="compositionally biased region" description="Basic and acidic residues" evidence="5">
    <location>
        <begin position="708"/>
        <end position="717"/>
    </location>
</feature>
<evidence type="ECO:0000256" key="1">
    <source>
        <dbReference type="ARBA" id="ARBA00010040"/>
    </source>
</evidence>
<evidence type="ECO:0000313" key="10">
    <source>
        <dbReference type="Proteomes" id="UP000011543"/>
    </source>
</evidence>
<feature type="region of interest" description="Disordered" evidence="5">
    <location>
        <begin position="708"/>
        <end position="762"/>
    </location>
</feature>
<evidence type="ECO:0000313" key="7">
    <source>
        <dbReference type="EMBL" id="ADD05298.1"/>
    </source>
</evidence>
<evidence type="ECO:0000256" key="5">
    <source>
        <dbReference type="SAM" id="MobiDB-lite"/>
    </source>
</evidence>
<keyword evidence="2" id="KW-0645">Protease</keyword>
<reference evidence="7" key="4">
    <citation type="submission" date="2016-09" db="EMBL/GenBank/DDBJ databases">
        <authorList>
            <person name="Pfeiffer F."/>
        </authorList>
    </citation>
    <scope>NUCLEOTIDE SEQUENCE</scope>
    <source>
        <strain evidence="7">ATCC 43099</strain>
    </source>
</reference>
<feature type="compositionally biased region" description="Basic and acidic residues" evidence="5">
    <location>
        <begin position="291"/>
        <end position="301"/>
    </location>
</feature>
<feature type="domain" description="Peptidase S9 prolyl oligopeptidase catalytic" evidence="6">
    <location>
        <begin position="499"/>
        <end position="705"/>
    </location>
</feature>
<dbReference type="MEROPS" id="S09.071"/>
<dbReference type="Pfam" id="PF07676">
    <property type="entry name" value="PD40"/>
    <property type="match status" value="1"/>
</dbReference>
<dbReference type="InterPro" id="IPR001375">
    <property type="entry name" value="Peptidase_S9_cat"/>
</dbReference>
<dbReference type="PATRIC" id="fig|547559.17.peg.2320"/>
<comment type="similarity">
    <text evidence="1">Belongs to the peptidase S9C family.</text>
</comment>
<evidence type="ECO:0000313" key="9">
    <source>
        <dbReference type="Proteomes" id="UP000001879"/>
    </source>
</evidence>
<dbReference type="GO" id="GO:0006508">
    <property type="term" value="P:proteolysis"/>
    <property type="evidence" value="ECO:0007669"/>
    <property type="project" value="UniProtKB-KW"/>
</dbReference>
<keyword evidence="9" id="KW-1185">Reference proteome</keyword>
<reference evidence="7 9" key="2">
    <citation type="journal article" date="2012" name="BMC Genomics">
        <title>A comparative genomics perspective on the genetic content of the alkaliphilic haloarchaeon Natrialba magadii ATCC 43099T.</title>
        <authorList>
            <person name="Siddaramappa S."/>
            <person name="Challacombe J.F."/>
            <person name="Decastro R.E."/>
            <person name="Pfeiffer F."/>
            <person name="Sastre D.E."/>
            <person name="Gimenez M.I."/>
            <person name="Paggi R.A."/>
            <person name="Detter J.C."/>
            <person name="Davenport K.W."/>
            <person name="Goodwin L.A."/>
            <person name="Kyrpides N."/>
            <person name="Tapia R."/>
            <person name="Pitluck S."/>
            <person name="Lucas S."/>
            <person name="Woyke T."/>
            <person name="Maupin-Furlow J.A."/>
        </authorList>
    </citation>
    <scope>NUCLEOTIDE SEQUENCE [LARGE SCALE GENOMIC DNA]</scope>
    <source>
        <strain evidence="7">ATCC 43099</strain>
        <strain evidence="9">ATCC 43099 / DSM 3394 / CCM 3739 / CIP 104546 / IAM 13178 / JCM 8861 / NBRC 102185 / NCIMB 2190 / MS3</strain>
    </source>
</reference>
<dbReference type="Gene3D" id="2.120.10.30">
    <property type="entry name" value="TolB, C-terminal domain"/>
    <property type="match status" value="2"/>
</dbReference>
<evidence type="ECO:0000256" key="3">
    <source>
        <dbReference type="ARBA" id="ARBA00022801"/>
    </source>
</evidence>
<feature type="compositionally biased region" description="Acidic residues" evidence="5">
    <location>
        <begin position="726"/>
        <end position="735"/>
    </location>
</feature>
<dbReference type="Pfam" id="PF00326">
    <property type="entry name" value="Peptidase_S9"/>
    <property type="match status" value="1"/>
</dbReference>
<gene>
    <name evidence="7" type="ordered locus">Nmag_1722</name>
    <name evidence="8" type="ORF">C500_11735</name>
</gene>
<feature type="region of interest" description="Disordered" evidence="5">
    <location>
        <begin position="425"/>
        <end position="454"/>
    </location>
</feature>
<dbReference type="OrthoDB" id="25019at2157"/>
<dbReference type="EMBL" id="CP001932">
    <property type="protein sequence ID" value="ADD05298.1"/>
    <property type="molecule type" value="Genomic_DNA"/>
</dbReference>
<dbReference type="EMBL" id="AOHS01000038">
    <property type="protein sequence ID" value="ELY29153.1"/>
    <property type="molecule type" value="Genomic_DNA"/>
</dbReference>
<dbReference type="Gene3D" id="3.40.50.1820">
    <property type="entry name" value="alpha/beta hydrolase"/>
    <property type="match status" value="1"/>
</dbReference>
<keyword evidence="3" id="KW-0378">Hydrolase</keyword>
<dbReference type="KEGG" id="nmg:Nmag_1722"/>
<accession>D3SUP0</accession>
<dbReference type="AlphaFoldDB" id="D3SUP0"/>
<reference evidence="8 10" key="3">
    <citation type="journal article" date="2014" name="PLoS Genet.">
        <title>Phylogenetically driven sequencing of extremely halophilic archaea reveals strategies for static and dynamic osmo-response.</title>
        <authorList>
            <person name="Becker E.A."/>
            <person name="Seitzer P.M."/>
            <person name="Tritt A."/>
            <person name="Larsen D."/>
            <person name="Krusor M."/>
            <person name="Yao A.I."/>
            <person name="Wu D."/>
            <person name="Madern D."/>
            <person name="Eisen J.A."/>
            <person name="Darling A.E."/>
            <person name="Facciotti M.T."/>
        </authorList>
    </citation>
    <scope>NUCLEOTIDE SEQUENCE [LARGE SCALE GENOMIC DNA]</scope>
    <source>
        <strain evidence="10">ATCC 43099 / DSM 3394 / CCM 3739 / CIP 104546 / IAM 13178 / JCM 8861 / NBRC 102185 / NCIMB 2190 / MS3</strain>
        <strain evidence="8">MS-3</strain>
    </source>
</reference>
<dbReference type="eggNOG" id="arCOG01646">
    <property type="taxonomic scope" value="Archaea"/>
</dbReference>
<dbReference type="InterPro" id="IPR011659">
    <property type="entry name" value="WD40"/>
</dbReference>
<organism evidence="7 9">
    <name type="scientific">Natrialba magadii (strain ATCC 43099 / DSM 3394 / CCM 3739 / CIP 104546 / IAM 13178 / JCM 8861 / NBRC 102185 / NCIMB 2190 / MS3)</name>
    <name type="common">Natronobacterium magadii</name>
    <dbReference type="NCBI Taxonomy" id="547559"/>
    <lineage>
        <taxon>Archaea</taxon>
        <taxon>Methanobacteriati</taxon>
        <taxon>Methanobacteriota</taxon>
        <taxon>Stenosarchaea group</taxon>
        <taxon>Halobacteria</taxon>
        <taxon>Halobacteriales</taxon>
        <taxon>Natrialbaceae</taxon>
        <taxon>Natrialba</taxon>
    </lineage>
</organism>
<dbReference type="Proteomes" id="UP000001879">
    <property type="component" value="Chromosome"/>
</dbReference>
<evidence type="ECO:0000259" key="6">
    <source>
        <dbReference type="Pfam" id="PF00326"/>
    </source>
</evidence>
<feature type="compositionally biased region" description="Low complexity" evidence="5">
    <location>
        <begin position="736"/>
        <end position="762"/>
    </location>
</feature>
<dbReference type="InterPro" id="IPR011042">
    <property type="entry name" value="6-blade_b-propeller_TolB-like"/>
</dbReference>
<evidence type="ECO:0000256" key="2">
    <source>
        <dbReference type="ARBA" id="ARBA00022670"/>
    </source>
</evidence>
<dbReference type="Proteomes" id="UP000011543">
    <property type="component" value="Unassembled WGS sequence"/>
</dbReference>
<dbReference type="SUPFAM" id="SSF53474">
    <property type="entry name" value="alpha/beta-Hydrolases"/>
    <property type="match status" value="1"/>
</dbReference>
<dbReference type="FunFam" id="3.40.50.1820:FF:000028">
    <property type="entry name" value="S9 family peptidase"/>
    <property type="match status" value="1"/>
</dbReference>
<dbReference type="InterPro" id="IPR029058">
    <property type="entry name" value="AB_hydrolase_fold"/>
</dbReference>
<protein>
    <submittedName>
        <fullName evidence="7">Peptidase S9 family protein</fullName>
    </submittedName>
    <submittedName>
        <fullName evidence="8">Peptidase S9 prolyl oligopeptidase active site domain-containing protein</fullName>
    </submittedName>
</protein>
<keyword evidence="4" id="KW-0720">Serine protease</keyword>
<evidence type="ECO:0000256" key="4">
    <source>
        <dbReference type="ARBA" id="ARBA00022825"/>
    </source>
</evidence>
<dbReference type="GO" id="GO:0004252">
    <property type="term" value="F:serine-type endopeptidase activity"/>
    <property type="evidence" value="ECO:0007669"/>
    <property type="project" value="TreeGrafter"/>
</dbReference>
<dbReference type="eggNOG" id="arCOG03383">
    <property type="taxonomic scope" value="Archaea"/>
</dbReference>
<dbReference type="RefSeq" id="WP_004215656.1">
    <property type="nucleotide sequence ID" value="NC_013922.1"/>
</dbReference>
<reference evidence="9" key="1">
    <citation type="submission" date="2010-02" db="EMBL/GenBank/DDBJ databases">
        <title>Complete sequence of chromosome of Natrialba magadii ATCC 43099.</title>
        <authorList>
            <consortium name="US DOE Joint Genome Institute"/>
            <person name="Lucas S."/>
            <person name="Copeland A."/>
            <person name="Lapidus A."/>
            <person name="Cheng J.-F."/>
            <person name="Bruce D."/>
            <person name="Goodwin L."/>
            <person name="Pitluck S."/>
            <person name="Davenport K."/>
            <person name="Saunders E."/>
            <person name="Detter J.C."/>
            <person name="Han C."/>
            <person name="Tapia R."/>
            <person name="Land M."/>
            <person name="Hauser L."/>
            <person name="Kyrpides N."/>
            <person name="Mikhailova N."/>
            <person name="De Castro R.E."/>
            <person name="Maupin-Furlow J.A."/>
            <person name="Woyke T."/>
        </authorList>
    </citation>
    <scope>NUCLEOTIDE SEQUENCE [LARGE SCALE GENOMIC DNA]</scope>
    <source>
        <strain evidence="9">ATCC 43099 / DSM 3394 / CCM 3739 / CIP 104546 / IAM 13178 / JCM 8861 / NBRC 102185 / NCIMB 2190 / MS3</strain>
    </source>
</reference>
<dbReference type="PaxDb" id="547559-Nmag_1722"/>
<dbReference type="HOGENOM" id="CLU_008615_2_1_2"/>
<proteinExistence type="inferred from homology"/>
<dbReference type="STRING" id="547559.Nmag_1722"/>
<dbReference type="PANTHER" id="PTHR42776">
    <property type="entry name" value="SERINE PEPTIDASE S9 FAMILY MEMBER"/>
    <property type="match status" value="1"/>
</dbReference>
<dbReference type="GeneID" id="8824562"/>
<sequence length="762" mass="83914">MNTIEATDFYDLRQVSDPQLSPGGERVAYVEQLPEDEESSEATIHVVPVGGDEPTQLTISEGVDSQPRWSPDGDRLAFASTRGEDDDRQQLWILPTTTGGEARQLTSVVGGVTGLEWSPDGSRLLFTQQVTADDREEGRDLAVDPEYEPETPDPRVIDRMIYRAGTEYMDGRRSHVYVLDIEAALESDPSDPTDTDSEDTDAIERLTDGDEDHIGATWGDDETVYYAVKTAEDAVEADDSSRYDLYEHDLETDEATAFTQTTGWVTELEATTDGRIAYAFTPEEQASLRQTDVRVHDRETGAETTPTASLDRTIDGNFTWAPDEELLYFTTPDEGANVLWSVNVPTTIDSDEEALEEPTRVYGDDVTVSGFSVGDNAVALVQSEWDHPGDIFVTTRGGNETHRLTRVNGDLLADRAVRQPEEIWFERGDAGIEDADGNGNSDGDGNSDDGERNQIQGWLLTPPEFDADAASGPDETYPLVVEIHGGPHSQWTTAGTMWHEFQTLAAQGYVVFWSNPRGSTGYGEDHAMAIERNWGDVTLADVLAGVDEVCERDFVDEDELFVTGGSFGGFMTSWAVTQTDRFTAAVSQRGVYDLTSFYGSTDAFKLIEGDFDTTPWEEPEFLWEQSPVAHIPNVETPTLVLHSDRDYRTPANTAELFYLGLKKHGVDTRLVRYPREGHELSRSGEPGHIVDRLERIVRWFDGYADSREVPPALERDPNAGLSGGLDESDDGEGESASENANTNANANVNANANGNEATSTDD</sequence>
<dbReference type="PANTHER" id="PTHR42776:SF4">
    <property type="entry name" value="ACYLAMINO-ACID-RELEASING ENZYME"/>
    <property type="match status" value="1"/>
</dbReference>